<feature type="domain" description="HTH tetR-type" evidence="3">
    <location>
        <begin position="21"/>
        <end position="81"/>
    </location>
</feature>
<dbReference type="InterPro" id="IPR040804">
    <property type="entry name" value="TetR_C_18"/>
</dbReference>
<dbReference type="PROSITE" id="PS50977">
    <property type="entry name" value="HTH_TETR_2"/>
    <property type="match status" value="1"/>
</dbReference>
<evidence type="ECO:0000256" key="2">
    <source>
        <dbReference type="PROSITE-ProRule" id="PRU00335"/>
    </source>
</evidence>
<evidence type="ECO:0000313" key="4">
    <source>
        <dbReference type="EMBL" id="QKH38898.1"/>
    </source>
</evidence>
<evidence type="ECO:0000259" key="3">
    <source>
        <dbReference type="PROSITE" id="PS50977"/>
    </source>
</evidence>
<dbReference type="Gene3D" id="1.10.357.10">
    <property type="entry name" value="Tetracycline Repressor, domain 2"/>
    <property type="match status" value="1"/>
</dbReference>
<dbReference type="SUPFAM" id="SSF46689">
    <property type="entry name" value="Homeodomain-like"/>
    <property type="match status" value="1"/>
</dbReference>
<reference evidence="4 5" key="1">
    <citation type="submission" date="2020-05" db="EMBL/GenBank/DDBJ databases">
        <title>FDA dAtabase for Regulatory Grade micrObial Sequences (FDA-ARGOS): Supporting development and validation of Infectious Disease Dx tests.</title>
        <authorList>
            <person name="Sproer C."/>
            <person name="Gronow S."/>
            <person name="Severitt S."/>
            <person name="Schroder I."/>
            <person name="Tallon L."/>
            <person name="Sadzewicz L."/>
            <person name="Zhao X."/>
            <person name="Vavikolanu K."/>
            <person name="Mehta A."/>
            <person name="Aluvathingal J."/>
            <person name="Nadendla S."/>
            <person name="Myers T."/>
            <person name="Yan Y."/>
            <person name="Sichtig H."/>
        </authorList>
    </citation>
    <scope>NUCLEOTIDE SEQUENCE [LARGE SCALE GENOMIC DNA]</scope>
    <source>
        <strain evidence="4 5">FDAARGOS_790</strain>
    </source>
</reference>
<dbReference type="PANTHER" id="PTHR30055">
    <property type="entry name" value="HTH-TYPE TRANSCRIPTIONAL REGULATOR RUTR"/>
    <property type="match status" value="1"/>
</dbReference>
<organism evidence="4 5">
    <name type="scientific">Achromobacter pestifer</name>
    <dbReference type="NCBI Taxonomy" id="1353889"/>
    <lineage>
        <taxon>Bacteria</taxon>
        <taxon>Pseudomonadati</taxon>
        <taxon>Pseudomonadota</taxon>
        <taxon>Betaproteobacteria</taxon>
        <taxon>Burkholderiales</taxon>
        <taxon>Alcaligenaceae</taxon>
        <taxon>Achromobacter</taxon>
    </lineage>
</organism>
<name>A0A7D4I414_9BURK</name>
<accession>A0A7D4I414</accession>
<dbReference type="Pfam" id="PF00440">
    <property type="entry name" value="TetR_N"/>
    <property type="match status" value="1"/>
</dbReference>
<sequence length="225" mass="24442">MATRRVPQLTSRRQPQQARSADLVAAILQAASQVLASADAPRFTTARVAERAGVSVGSVYQYFPNKAAILFRLQSDEWARTAETLSSILTDSAQSSDARLQAWVHAFIASECDEAAVRAALSTVAPRYRETPGFGQSRESIGHALETFMADVLPQAAADTRTRTGELLRSTLNAAGKQFSMTPRTPAQIRDYADSLSEMFCAYLHAMRARDAGAWMQGTLGWGAQ</sequence>
<evidence type="ECO:0000313" key="5">
    <source>
        <dbReference type="Proteomes" id="UP000500970"/>
    </source>
</evidence>
<dbReference type="PANTHER" id="PTHR30055:SF201">
    <property type="entry name" value="TRANSCRIPTIONAL REGULATORY PROTEIN"/>
    <property type="match status" value="1"/>
</dbReference>
<dbReference type="Proteomes" id="UP000500970">
    <property type="component" value="Chromosome"/>
</dbReference>
<dbReference type="RefSeq" id="WP_173148655.1">
    <property type="nucleotide sequence ID" value="NZ_CP053985.1"/>
</dbReference>
<dbReference type="Pfam" id="PF17923">
    <property type="entry name" value="TetR_C_18"/>
    <property type="match status" value="1"/>
</dbReference>
<protein>
    <submittedName>
        <fullName evidence="4">TetR family transcriptional regulator</fullName>
    </submittedName>
</protein>
<dbReference type="PRINTS" id="PR00455">
    <property type="entry name" value="HTHTETR"/>
</dbReference>
<dbReference type="GO" id="GO:0000976">
    <property type="term" value="F:transcription cis-regulatory region binding"/>
    <property type="evidence" value="ECO:0007669"/>
    <property type="project" value="TreeGrafter"/>
</dbReference>
<dbReference type="KEGG" id="apes:FOC84_29775"/>
<evidence type="ECO:0000256" key="1">
    <source>
        <dbReference type="ARBA" id="ARBA00023125"/>
    </source>
</evidence>
<dbReference type="InterPro" id="IPR009057">
    <property type="entry name" value="Homeodomain-like_sf"/>
</dbReference>
<keyword evidence="5" id="KW-1185">Reference proteome</keyword>
<dbReference type="InterPro" id="IPR001647">
    <property type="entry name" value="HTH_TetR"/>
</dbReference>
<proteinExistence type="predicted"/>
<dbReference type="EMBL" id="CP053985">
    <property type="protein sequence ID" value="QKH38898.1"/>
    <property type="molecule type" value="Genomic_DNA"/>
</dbReference>
<dbReference type="AlphaFoldDB" id="A0A7D4I414"/>
<gene>
    <name evidence="4" type="ORF">FOC84_29775</name>
</gene>
<feature type="DNA-binding region" description="H-T-H motif" evidence="2">
    <location>
        <begin position="44"/>
        <end position="63"/>
    </location>
</feature>
<dbReference type="InterPro" id="IPR050109">
    <property type="entry name" value="HTH-type_TetR-like_transc_reg"/>
</dbReference>
<keyword evidence="1 2" id="KW-0238">DNA-binding</keyword>
<dbReference type="GO" id="GO:0003700">
    <property type="term" value="F:DNA-binding transcription factor activity"/>
    <property type="evidence" value="ECO:0007669"/>
    <property type="project" value="TreeGrafter"/>
</dbReference>